<evidence type="ECO:0000313" key="3">
    <source>
        <dbReference type="EMBL" id="RUO80251.1"/>
    </source>
</evidence>
<feature type="signal peptide" evidence="1">
    <location>
        <begin position="1"/>
        <end position="20"/>
    </location>
</feature>
<evidence type="ECO:0000259" key="2">
    <source>
        <dbReference type="Pfam" id="PF18492"/>
    </source>
</evidence>
<dbReference type="AlphaFoldDB" id="A0A432ZQZ4"/>
<evidence type="ECO:0000256" key="1">
    <source>
        <dbReference type="SAM" id="SignalP"/>
    </source>
</evidence>
<dbReference type="RefSeq" id="WP_126841749.1">
    <property type="nucleotide sequence ID" value="NZ_PIQH01000005.1"/>
</dbReference>
<gene>
    <name evidence="3" type="ORF">CWI84_06360</name>
</gene>
<dbReference type="Proteomes" id="UP000287996">
    <property type="component" value="Unassembled WGS sequence"/>
</dbReference>
<dbReference type="EMBL" id="PIQH01000005">
    <property type="protein sequence ID" value="RUO80251.1"/>
    <property type="molecule type" value="Genomic_DNA"/>
</dbReference>
<comment type="caution">
    <text evidence="3">The sequence shown here is derived from an EMBL/GenBank/DDBJ whole genome shotgun (WGS) entry which is preliminary data.</text>
</comment>
<protein>
    <recommendedName>
        <fullName evidence="2">ASP external chaperone domain-containing protein</fullName>
    </recommendedName>
</protein>
<reference evidence="3 4" key="1">
    <citation type="journal article" date="2011" name="Front. Microbiol.">
        <title>Genomic signatures of strain selection and enhancement in Bacillus atrophaeus var. globigii, a historical biowarfare simulant.</title>
        <authorList>
            <person name="Gibbons H.S."/>
            <person name="Broomall S.M."/>
            <person name="McNew L.A."/>
            <person name="Daligault H."/>
            <person name="Chapman C."/>
            <person name="Bruce D."/>
            <person name="Karavis M."/>
            <person name="Krepps M."/>
            <person name="McGregor P.A."/>
            <person name="Hong C."/>
            <person name="Park K.H."/>
            <person name="Akmal A."/>
            <person name="Feldman A."/>
            <person name="Lin J.S."/>
            <person name="Chang W.E."/>
            <person name="Higgs B.W."/>
            <person name="Demirev P."/>
            <person name="Lindquist J."/>
            <person name="Liem A."/>
            <person name="Fochler E."/>
            <person name="Read T.D."/>
            <person name="Tapia R."/>
            <person name="Johnson S."/>
            <person name="Bishop-Lilly K.A."/>
            <person name="Detter C."/>
            <person name="Han C."/>
            <person name="Sozhamannan S."/>
            <person name="Rosenzweig C.N."/>
            <person name="Skowronski E.W."/>
        </authorList>
    </citation>
    <scope>NUCLEOTIDE SEQUENCE [LARGE SCALE GENOMIC DNA]</scope>
    <source>
        <strain evidence="3 4">CC-PW-9</strain>
    </source>
</reference>
<keyword evidence="4" id="KW-1185">Reference proteome</keyword>
<dbReference type="OrthoDB" id="6238961at2"/>
<dbReference type="Pfam" id="PF18492">
    <property type="entry name" value="ORF_2_N"/>
    <property type="match status" value="1"/>
</dbReference>
<feature type="chain" id="PRO_5019124048" description="ASP external chaperone domain-containing protein" evidence="1">
    <location>
        <begin position="21"/>
        <end position="165"/>
    </location>
</feature>
<dbReference type="InterPro" id="IPR040536">
    <property type="entry name" value="ASPCH"/>
</dbReference>
<proteinExistence type="predicted"/>
<name>A0A432ZQZ4_9GAMM</name>
<sequence>MKTLTLSIAVTSLLSIPALAQQHGKLLPHQNANKVSPFQAIQPGAIKGADYKGYKFTRLPMGVDASTLNNANEKPLFAGTEMVNTITGKPAYVSGVISVVLTQADPDEIAAQLGLVVDKRYDRMNVALLRAPEGTDMLALKQQLKHMQGVSGADIEVVEELRQPD</sequence>
<organism evidence="3 4">
    <name type="scientific">Idiomarina tyrosinivorans</name>
    <dbReference type="NCBI Taxonomy" id="1445662"/>
    <lineage>
        <taxon>Bacteria</taxon>
        <taxon>Pseudomonadati</taxon>
        <taxon>Pseudomonadota</taxon>
        <taxon>Gammaproteobacteria</taxon>
        <taxon>Alteromonadales</taxon>
        <taxon>Idiomarinaceae</taxon>
        <taxon>Idiomarina</taxon>
    </lineage>
</organism>
<feature type="domain" description="ASP external chaperone" evidence="2">
    <location>
        <begin position="53"/>
        <end position="164"/>
    </location>
</feature>
<keyword evidence="1" id="KW-0732">Signal</keyword>
<evidence type="ECO:0000313" key="4">
    <source>
        <dbReference type="Proteomes" id="UP000287996"/>
    </source>
</evidence>
<accession>A0A432ZQZ4</accession>